<reference evidence="6 7" key="1">
    <citation type="submission" date="2013-10" db="EMBL/GenBank/DDBJ databases">
        <title>The Genome Sequence of Acinetobacter brisouii CIP 110357.</title>
        <authorList>
            <consortium name="The Broad Institute Genomics Platform"/>
            <consortium name="The Broad Institute Genome Sequencing Center for Infectious Disease"/>
            <person name="Cerqueira G."/>
            <person name="Feldgarden M."/>
            <person name="Courvalin P."/>
            <person name="Grillot-Courvalin C."/>
            <person name="Clermont D."/>
            <person name="Rocha E."/>
            <person name="Yoon E.-J."/>
            <person name="Nemec A."/>
            <person name="Young S.K."/>
            <person name="Zeng Q."/>
            <person name="Gargeya S."/>
            <person name="Fitzgerald M."/>
            <person name="Abouelleil A."/>
            <person name="Alvarado L."/>
            <person name="Berlin A.M."/>
            <person name="Chapman S.B."/>
            <person name="Gainer-Dewar J."/>
            <person name="Goldberg J."/>
            <person name="Gnerre S."/>
            <person name="Griggs A."/>
            <person name="Gujja S."/>
            <person name="Hansen M."/>
            <person name="Howarth C."/>
            <person name="Imamovic A."/>
            <person name="Ireland A."/>
            <person name="Larimer J."/>
            <person name="McCowan C."/>
            <person name="Murphy C."/>
            <person name="Pearson M."/>
            <person name="Poon T.W."/>
            <person name="Priest M."/>
            <person name="Roberts A."/>
            <person name="Saif S."/>
            <person name="Shea T."/>
            <person name="Sykes S."/>
            <person name="Wortman J."/>
            <person name="Nusbaum C."/>
            <person name="Birren B."/>
        </authorList>
    </citation>
    <scope>NUCLEOTIDE SEQUENCE [LARGE SCALE GENOMIC DNA]</scope>
    <source>
        <strain evidence="6 7">CIP 110357</strain>
    </source>
</reference>
<dbReference type="InterPro" id="IPR018060">
    <property type="entry name" value="HTH_AraC"/>
</dbReference>
<gene>
    <name evidence="6" type="ORF">P255_01333</name>
</gene>
<evidence type="ECO:0000256" key="3">
    <source>
        <dbReference type="ARBA" id="ARBA00023159"/>
    </source>
</evidence>
<dbReference type="InterPro" id="IPR003313">
    <property type="entry name" value="AraC-bd"/>
</dbReference>
<dbReference type="Pfam" id="PF02311">
    <property type="entry name" value="AraC_binding"/>
    <property type="match status" value="1"/>
</dbReference>
<comment type="caution">
    <text evidence="6">The sequence shown here is derived from an EMBL/GenBank/DDBJ whole genome shotgun (WGS) entry which is preliminary data.</text>
</comment>
<dbReference type="SUPFAM" id="SSF51215">
    <property type="entry name" value="Regulatory protein AraC"/>
    <property type="match status" value="1"/>
</dbReference>
<evidence type="ECO:0000313" key="6">
    <source>
        <dbReference type="EMBL" id="ESK50835.1"/>
    </source>
</evidence>
<evidence type="ECO:0000259" key="5">
    <source>
        <dbReference type="PROSITE" id="PS01124"/>
    </source>
</evidence>
<feature type="domain" description="HTH araC/xylS-type" evidence="5">
    <location>
        <begin position="178"/>
        <end position="275"/>
    </location>
</feature>
<keyword evidence="7" id="KW-1185">Reference proteome</keyword>
<dbReference type="PANTHER" id="PTHR46796">
    <property type="entry name" value="HTH-TYPE TRANSCRIPTIONAL ACTIVATOR RHAS-RELATED"/>
    <property type="match status" value="1"/>
</dbReference>
<accession>V2UQC0</accession>
<evidence type="ECO:0000256" key="4">
    <source>
        <dbReference type="ARBA" id="ARBA00023163"/>
    </source>
</evidence>
<name>V2UQC0_9GAMM</name>
<dbReference type="HOGENOM" id="CLU_000445_88_16_6"/>
<dbReference type="AlphaFoldDB" id="V2UQC0"/>
<keyword evidence="4" id="KW-0804">Transcription</keyword>
<protein>
    <recommendedName>
        <fullName evidence="5">HTH araC/xylS-type domain-containing protein</fullName>
    </recommendedName>
</protein>
<proteinExistence type="predicted"/>
<keyword evidence="3" id="KW-0010">Activator</keyword>
<dbReference type="EMBL" id="AYEU01000006">
    <property type="protein sequence ID" value="ESK50835.1"/>
    <property type="molecule type" value="Genomic_DNA"/>
</dbReference>
<dbReference type="InterPro" id="IPR037923">
    <property type="entry name" value="HTH-like"/>
</dbReference>
<dbReference type="Pfam" id="PF12833">
    <property type="entry name" value="HTH_18"/>
    <property type="match status" value="1"/>
</dbReference>
<evidence type="ECO:0000256" key="2">
    <source>
        <dbReference type="ARBA" id="ARBA00023125"/>
    </source>
</evidence>
<dbReference type="PATRIC" id="fig|1341683.3.peg.1320"/>
<dbReference type="STRING" id="396323.VH98_11375"/>
<dbReference type="GO" id="GO:0003700">
    <property type="term" value="F:DNA-binding transcription factor activity"/>
    <property type="evidence" value="ECO:0007669"/>
    <property type="project" value="InterPro"/>
</dbReference>
<dbReference type="PROSITE" id="PS00041">
    <property type="entry name" value="HTH_ARAC_FAMILY_1"/>
    <property type="match status" value="1"/>
</dbReference>
<dbReference type="Proteomes" id="UP000018418">
    <property type="component" value="Unassembled WGS sequence"/>
</dbReference>
<dbReference type="InterPro" id="IPR050204">
    <property type="entry name" value="AraC_XylS_family_regulators"/>
</dbReference>
<dbReference type="InterPro" id="IPR009057">
    <property type="entry name" value="Homeodomain-like_sf"/>
</dbReference>
<sequence length="282" mass="32255">MLLPNLLEFWSDPRMPYVETRRACESRICYKAHSHPTLSIGAVDAGQSTFYSAFTDEVTIQQGSLVVIPAHIEHSCNPVQHQHWSYQMLHVDATWLEQLSSEVHCLLLEKMPMPQLKPLVLHGSVTYQAFCQMNQTLLDSDVLITEKEQVLIECLTQLLFPYIDWQQLPQHAYFHQHLHLLITLCQNAQGFLSLEQLAEKIGVSRYVVIRLFKANLGLTPHLFQVNLKIHQARQALKTGAKISTLATDLGFSDQSHFHKVFKAHAGVTPKQYQQGFSRTFLQ</sequence>
<evidence type="ECO:0000313" key="7">
    <source>
        <dbReference type="Proteomes" id="UP000018418"/>
    </source>
</evidence>
<dbReference type="SUPFAM" id="SSF46689">
    <property type="entry name" value="Homeodomain-like"/>
    <property type="match status" value="1"/>
</dbReference>
<dbReference type="OrthoDB" id="9809338at2"/>
<evidence type="ECO:0000256" key="1">
    <source>
        <dbReference type="ARBA" id="ARBA00023015"/>
    </source>
</evidence>
<dbReference type="PANTHER" id="PTHR46796:SF2">
    <property type="entry name" value="TRANSCRIPTIONAL REGULATORY PROTEIN"/>
    <property type="match status" value="1"/>
</dbReference>
<dbReference type="GO" id="GO:0043565">
    <property type="term" value="F:sequence-specific DNA binding"/>
    <property type="evidence" value="ECO:0007669"/>
    <property type="project" value="InterPro"/>
</dbReference>
<dbReference type="InterPro" id="IPR018062">
    <property type="entry name" value="HTH_AraC-typ_CS"/>
</dbReference>
<organism evidence="6 7">
    <name type="scientific">Acinetobacter brisouii CIP 110357</name>
    <dbReference type="NCBI Taxonomy" id="1341683"/>
    <lineage>
        <taxon>Bacteria</taxon>
        <taxon>Pseudomonadati</taxon>
        <taxon>Pseudomonadota</taxon>
        <taxon>Gammaproteobacteria</taxon>
        <taxon>Moraxellales</taxon>
        <taxon>Moraxellaceae</taxon>
        <taxon>Acinetobacter</taxon>
    </lineage>
</organism>
<keyword evidence="2" id="KW-0238">DNA-binding</keyword>
<keyword evidence="1" id="KW-0805">Transcription regulation</keyword>
<dbReference type="SMART" id="SM00342">
    <property type="entry name" value="HTH_ARAC"/>
    <property type="match status" value="1"/>
</dbReference>
<dbReference type="PRINTS" id="PR00032">
    <property type="entry name" value="HTHARAC"/>
</dbReference>
<dbReference type="Gene3D" id="1.10.10.60">
    <property type="entry name" value="Homeodomain-like"/>
    <property type="match status" value="2"/>
</dbReference>
<dbReference type="PROSITE" id="PS01124">
    <property type="entry name" value="HTH_ARAC_FAMILY_2"/>
    <property type="match status" value="1"/>
</dbReference>
<dbReference type="InterPro" id="IPR020449">
    <property type="entry name" value="Tscrpt_reg_AraC-type_HTH"/>
</dbReference>